<evidence type="ECO:0000313" key="2">
    <source>
        <dbReference type="Proteomes" id="UP000660110"/>
    </source>
</evidence>
<gene>
    <name evidence="1" type="ORF">GCM10010954_09650</name>
</gene>
<protein>
    <submittedName>
        <fullName evidence="1">Uncharacterized protein</fullName>
    </submittedName>
</protein>
<dbReference type="AlphaFoldDB" id="A0A917B0R5"/>
<sequence length="114" mass="12970">MGQKNEVNSFEDRVTKDLTAEGTATADIAFSVKEKDKIYEKMKELIPVPVNETVCTQEPYEKDIWKIIIEGETITHSVSGAYCEPTPDALQLIELRNYVFSIVRSKAEFKELPQ</sequence>
<comment type="caution">
    <text evidence="1">The sequence shown here is derived from an EMBL/GenBank/DDBJ whole genome shotgun (WGS) entry which is preliminary data.</text>
</comment>
<proteinExistence type="predicted"/>
<accession>A0A917B0R5</accession>
<dbReference type="EMBL" id="BMEL01000001">
    <property type="protein sequence ID" value="GGF13009.1"/>
    <property type="molecule type" value="Genomic_DNA"/>
</dbReference>
<evidence type="ECO:0000313" key="1">
    <source>
        <dbReference type="EMBL" id="GGF13009.1"/>
    </source>
</evidence>
<name>A0A917B0R5_HALAA</name>
<keyword evidence="2" id="KW-1185">Reference proteome</keyword>
<organism evidence="1 2">
    <name type="scientific">Halobacillus andaensis</name>
    <dbReference type="NCBI Taxonomy" id="1176239"/>
    <lineage>
        <taxon>Bacteria</taxon>
        <taxon>Bacillati</taxon>
        <taxon>Bacillota</taxon>
        <taxon>Bacilli</taxon>
        <taxon>Bacillales</taxon>
        <taxon>Bacillaceae</taxon>
        <taxon>Halobacillus</taxon>
    </lineage>
</organism>
<reference evidence="1" key="2">
    <citation type="submission" date="2020-09" db="EMBL/GenBank/DDBJ databases">
        <authorList>
            <person name="Sun Q."/>
            <person name="Zhou Y."/>
        </authorList>
    </citation>
    <scope>NUCLEOTIDE SEQUENCE</scope>
    <source>
        <strain evidence="1">CGMCC 1.12153</strain>
    </source>
</reference>
<dbReference type="Proteomes" id="UP000660110">
    <property type="component" value="Unassembled WGS sequence"/>
</dbReference>
<reference evidence="1" key="1">
    <citation type="journal article" date="2014" name="Int. J. Syst. Evol. Microbiol.">
        <title>Complete genome sequence of Corynebacterium casei LMG S-19264T (=DSM 44701T), isolated from a smear-ripened cheese.</title>
        <authorList>
            <consortium name="US DOE Joint Genome Institute (JGI-PGF)"/>
            <person name="Walter F."/>
            <person name="Albersmeier A."/>
            <person name="Kalinowski J."/>
            <person name="Ruckert C."/>
        </authorList>
    </citation>
    <scope>NUCLEOTIDE SEQUENCE</scope>
    <source>
        <strain evidence="1">CGMCC 1.12153</strain>
    </source>
</reference>